<keyword evidence="3" id="KW-1003">Cell membrane</keyword>
<feature type="transmembrane region" description="Helical" evidence="9">
    <location>
        <begin position="18"/>
        <end position="38"/>
    </location>
</feature>
<dbReference type="PANTHER" id="PTHR30625:SF15">
    <property type="entry name" value="BIOPOLYMER TRANSPORT PROTEIN EXBB"/>
    <property type="match status" value="1"/>
</dbReference>
<comment type="subcellular location">
    <subcellularLocation>
        <location evidence="1">Cell membrane</location>
        <topology evidence="1">Multi-pass membrane protein</topology>
    </subcellularLocation>
    <subcellularLocation>
        <location evidence="8">Membrane</location>
        <topology evidence="8">Multi-pass membrane protein</topology>
    </subcellularLocation>
</comment>
<evidence type="ECO:0000259" key="10">
    <source>
        <dbReference type="Pfam" id="PF01618"/>
    </source>
</evidence>
<keyword evidence="7 9" id="KW-0472">Membrane</keyword>
<organism evidence="11">
    <name type="scientific">Chlamydia pneumoniae</name>
    <name type="common">Chlamydophila pneumoniae</name>
    <dbReference type="NCBI Taxonomy" id="83558"/>
    <lineage>
        <taxon>Bacteria</taxon>
        <taxon>Pseudomonadati</taxon>
        <taxon>Chlamydiota</taxon>
        <taxon>Chlamydiia</taxon>
        <taxon>Chlamydiales</taxon>
        <taxon>Chlamydiaceae</taxon>
        <taxon>Chlamydia/Chlamydophila group</taxon>
        <taxon>Chlamydia</taxon>
    </lineage>
</organism>
<evidence type="ECO:0000256" key="6">
    <source>
        <dbReference type="ARBA" id="ARBA00022989"/>
    </source>
</evidence>
<feature type="transmembrane region" description="Helical" evidence="9">
    <location>
        <begin position="135"/>
        <end position="157"/>
    </location>
</feature>
<evidence type="ECO:0000256" key="5">
    <source>
        <dbReference type="ARBA" id="ARBA00022927"/>
    </source>
</evidence>
<evidence type="ECO:0000313" key="11">
    <source>
        <dbReference type="EMBL" id="CRI42907.1"/>
    </source>
</evidence>
<evidence type="ECO:0000256" key="9">
    <source>
        <dbReference type="SAM" id="Phobius"/>
    </source>
</evidence>
<dbReference type="InterPro" id="IPR002898">
    <property type="entry name" value="MotA_ExbB_proton_chnl"/>
</dbReference>
<name>A0A0F7X2X9_CHLPN</name>
<dbReference type="Pfam" id="PF01618">
    <property type="entry name" value="MotA_ExbB"/>
    <property type="match status" value="1"/>
</dbReference>
<evidence type="ECO:0000256" key="2">
    <source>
        <dbReference type="ARBA" id="ARBA00022448"/>
    </source>
</evidence>
<evidence type="ECO:0000256" key="7">
    <source>
        <dbReference type="ARBA" id="ARBA00023136"/>
    </source>
</evidence>
<protein>
    <submittedName>
        <fullName evidence="11">TolQ protein-like protein</fullName>
    </submittedName>
</protein>
<dbReference type="EMBL" id="LN847056">
    <property type="protein sequence ID" value="CRI42907.1"/>
    <property type="molecule type" value="Genomic_DNA"/>
</dbReference>
<comment type="similarity">
    <text evidence="8">Belongs to the exbB/tolQ family.</text>
</comment>
<reference evidence="11" key="1">
    <citation type="submission" date="2015-05" db="EMBL/GenBank/DDBJ databases">
        <authorList>
            <person name="Rattei Thomas"/>
        </authorList>
    </citation>
    <scope>NUCLEOTIDE SEQUENCE</scope>
    <source>
        <strain evidence="11">DC9</strain>
    </source>
</reference>
<evidence type="ECO:0000256" key="1">
    <source>
        <dbReference type="ARBA" id="ARBA00004651"/>
    </source>
</evidence>
<keyword evidence="4 9" id="KW-0812">Transmembrane</keyword>
<dbReference type="AlphaFoldDB" id="A0A0F7X2X9"/>
<dbReference type="InterPro" id="IPR050790">
    <property type="entry name" value="ExbB/TolQ_transport"/>
</dbReference>
<dbReference type="GO" id="GO:0005886">
    <property type="term" value="C:plasma membrane"/>
    <property type="evidence" value="ECO:0007669"/>
    <property type="project" value="UniProtKB-SubCell"/>
</dbReference>
<evidence type="ECO:0000256" key="4">
    <source>
        <dbReference type="ARBA" id="ARBA00022692"/>
    </source>
</evidence>
<proteinExistence type="inferred from homology"/>
<keyword evidence="6 9" id="KW-1133">Transmembrane helix</keyword>
<evidence type="ECO:0000256" key="3">
    <source>
        <dbReference type="ARBA" id="ARBA00022475"/>
    </source>
</evidence>
<sequence length="232" mass="25589">MVHFSHNPIIQAYTEADFFGKSIFFCLLILSVCTWTVLHQKLAIQKKFLKAGKSLKDFLIKNRHAPLSLDIHPELSPFADLYFTIKRGTLELLDKNRQSAPDRGPILSSEDIQSLETLLGAIMPKYKALLHKNSFIPATTISLAPFLGLLGTVWGILVAFTHISSGSSGNSAIMEGLATALGTTIIGLFVAIPSLIAFNYLKAHSSELISEIEQTAYLLLNSIEVKYRNTNL</sequence>
<accession>A0A0F7X2X9</accession>
<gene>
    <name evidence="11" type="ORF">BN1224_DC9_BZ_00310</name>
</gene>
<feature type="domain" description="MotA/TolQ/ExbB proton channel" evidence="10">
    <location>
        <begin position="110"/>
        <end position="213"/>
    </location>
</feature>
<keyword evidence="2 8" id="KW-0813">Transport</keyword>
<evidence type="ECO:0000256" key="8">
    <source>
        <dbReference type="RuleBase" id="RU004057"/>
    </source>
</evidence>
<feature type="transmembrane region" description="Helical" evidence="9">
    <location>
        <begin position="177"/>
        <end position="201"/>
    </location>
</feature>
<dbReference type="GO" id="GO:0017038">
    <property type="term" value="P:protein import"/>
    <property type="evidence" value="ECO:0007669"/>
    <property type="project" value="TreeGrafter"/>
</dbReference>
<keyword evidence="5 8" id="KW-0653">Protein transport</keyword>
<dbReference type="PANTHER" id="PTHR30625">
    <property type="entry name" value="PROTEIN TOLQ"/>
    <property type="match status" value="1"/>
</dbReference>